<organism evidence="2 3">
    <name type="scientific">Nephila pilipes</name>
    <name type="common">Giant wood spider</name>
    <name type="synonym">Nephila maculata</name>
    <dbReference type="NCBI Taxonomy" id="299642"/>
    <lineage>
        <taxon>Eukaryota</taxon>
        <taxon>Metazoa</taxon>
        <taxon>Ecdysozoa</taxon>
        <taxon>Arthropoda</taxon>
        <taxon>Chelicerata</taxon>
        <taxon>Arachnida</taxon>
        <taxon>Araneae</taxon>
        <taxon>Araneomorphae</taxon>
        <taxon>Entelegynae</taxon>
        <taxon>Araneoidea</taxon>
        <taxon>Nephilidae</taxon>
        <taxon>Nephila</taxon>
    </lineage>
</organism>
<protein>
    <submittedName>
        <fullName evidence="2">Uncharacterized protein</fullName>
    </submittedName>
</protein>
<sequence>MTPNRHSRRPSQVKSCGPVRHGTLSPHVFLYACPWLLYFGHLCVEKGFVFLYGRIITNRLSFPYYKKATTRKKLGLELHGTTLDHCR</sequence>
<proteinExistence type="predicted"/>
<comment type="caution">
    <text evidence="2">The sequence shown here is derived from an EMBL/GenBank/DDBJ whole genome shotgun (WGS) entry which is preliminary data.</text>
</comment>
<dbReference type="EMBL" id="BMAW01024627">
    <property type="protein sequence ID" value="GFT88659.1"/>
    <property type="molecule type" value="Genomic_DNA"/>
</dbReference>
<dbReference type="AlphaFoldDB" id="A0A8X6PX35"/>
<evidence type="ECO:0000256" key="1">
    <source>
        <dbReference type="SAM" id="MobiDB-lite"/>
    </source>
</evidence>
<evidence type="ECO:0000313" key="3">
    <source>
        <dbReference type="Proteomes" id="UP000887013"/>
    </source>
</evidence>
<accession>A0A8X6PX35</accession>
<dbReference type="Proteomes" id="UP000887013">
    <property type="component" value="Unassembled WGS sequence"/>
</dbReference>
<reference evidence="2" key="1">
    <citation type="submission" date="2020-08" db="EMBL/GenBank/DDBJ databases">
        <title>Multicomponent nature underlies the extraordinary mechanical properties of spider dragline silk.</title>
        <authorList>
            <person name="Kono N."/>
            <person name="Nakamura H."/>
            <person name="Mori M."/>
            <person name="Yoshida Y."/>
            <person name="Ohtoshi R."/>
            <person name="Malay A.D."/>
            <person name="Moran D.A.P."/>
            <person name="Tomita M."/>
            <person name="Numata K."/>
            <person name="Arakawa K."/>
        </authorList>
    </citation>
    <scope>NUCLEOTIDE SEQUENCE</scope>
</reference>
<gene>
    <name evidence="2" type="ORF">NPIL_435571</name>
</gene>
<name>A0A8X6PX35_NEPPI</name>
<feature type="compositionally biased region" description="Basic residues" evidence="1">
    <location>
        <begin position="1"/>
        <end position="11"/>
    </location>
</feature>
<feature type="region of interest" description="Disordered" evidence="1">
    <location>
        <begin position="1"/>
        <end position="22"/>
    </location>
</feature>
<dbReference type="PROSITE" id="PS51257">
    <property type="entry name" value="PROKAR_LIPOPROTEIN"/>
    <property type="match status" value="1"/>
</dbReference>
<evidence type="ECO:0000313" key="2">
    <source>
        <dbReference type="EMBL" id="GFT88659.1"/>
    </source>
</evidence>
<keyword evidence="3" id="KW-1185">Reference proteome</keyword>